<protein>
    <submittedName>
        <fullName evidence="2">Putative cytoskeleton-associated protein</fullName>
    </submittedName>
</protein>
<comment type="caution">
    <text evidence="2">The sequence shown here is derived from an EMBL/GenBank/DDBJ whole genome shotgun (WGS) entry which is preliminary data.</text>
</comment>
<dbReference type="AlphaFoldDB" id="A0A420IAU0"/>
<accession>A0A420IAU0</accession>
<keyword evidence="1" id="KW-0812">Transmembrane</keyword>
<dbReference type="SUPFAM" id="SSF48371">
    <property type="entry name" value="ARM repeat"/>
    <property type="match status" value="1"/>
</dbReference>
<name>A0A420IAU0_9PEZI</name>
<organism evidence="2 3">
    <name type="scientific">Golovinomyces cichoracearum</name>
    <dbReference type="NCBI Taxonomy" id="62708"/>
    <lineage>
        <taxon>Eukaryota</taxon>
        <taxon>Fungi</taxon>
        <taxon>Dikarya</taxon>
        <taxon>Ascomycota</taxon>
        <taxon>Pezizomycotina</taxon>
        <taxon>Leotiomycetes</taxon>
        <taxon>Erysiphales</taxon>
        <taxon>Erysiphaceae</taxon>
        <taxon>Golovinomyces</taxon>
    </lineage>
</organism>
<keyword evidence="1" id="KW-1133">Transmembrane helix</keyword>
<evidence type="ECO:0000313" key="3">
    <source>
        <dbReference type="Proteomes" id="UP000285326"/>
    </source>
</evidence>
<dbReference type="Proteomes" id="UP000285326">
    <property type="component" value="Unassembled WGS sequence"/>
</dbReference>
<reference evidence="2 3" key="1">
    <citation type="journal article" date="2018" name="BMC Genomics">
        <title>Comparative genome analyses reveal sequence features reflecting distinct modes of host-adaptation between dicot and monocot powdery mildew.</title>
        <authorList>
            <person name="Wu Y."/>
            <person name="Ma X."/>
            <person name="Pan Z."/>
            <person name="Kale S.D."/>
            <person name="Song Y."/>
            <person name="King H."/>
            <person name="Zhang Q."/>
            <person name="Presley C."/>
            <person name="Deng X."/>
            <person name="Wei C.I."/>
            <person name="Xiao S."/>
        </authorList>
    </citation>
    <scope>NUCLEOTIDE SEQUENCE [LARGE SCALE GENOMIC DNA]</scope>
    <source>
        <strain evidence="2">UMSG1</strain>
    </source>
</reference>
<gene>
    <name evidence="2" type="ORF">GcM1_250110</name>
</gene>
<keyword evidence="1" id="KW-0472">Membrane</keyword>
<dbReference type="EMBL" id="MCBS01025048">
    <property type="protein sequence ID" value="RKF71686.1"/>
    <property type="molecule type" value="Genomic_DNA"/>
</dbReference>
<evidence type="ECO:0000256" key="1">
    <source>
        <dbReference type="SAM" id="Phobius"/>
    </source>
</evidence>
<proteinExistence type="predicted"/>
<feature type="transmembrane region" description="Helical" evidence="1">
    <location>
        <begin position="12"/>
        <end position="28"/>
    </location>
</feature>
<sequence>MTGPSPSSYDTFVVGFGVLMSCAVFITMRQMLTQFRNAAVIPLSENKPQYISQDIKDLLKLSTLEKLLDSPSCVIRETTNIIICERALHDQVALSIILDCIKRPDYETREKGVRVFNLLINNILNVGTVQISKIYCALVSCLEHCTTDYEHNSFDIVWDNWYFRDVVEQQALGMLILLVEKFGAKYLIRYRFIDRWLVKEPWGNTIDERQTNFAKLILASDQKLNDLVSPILHNSTGVVQLKEVQLVTDGFPTNLKYATEILGYRLHDYTDTFFIDLAQRNSRISSDEYRRRRNREAMVLNDGLRPLGRADIIHRER</sequence>
<evidence type="ECO:0000313" key="2">
    <source>
        <dbReference type="EMBL" id="RKF71686.1"/>
    </source>
</evidence>
<dbReference type="InterPro" id="IPR016024">
    <property type="entry name" value="ARM-type_fold"/>
</dbReference>